<dbReference type="AlphaFoldDB" id="A0A221WAM3"/>
<reference evidence="1 2" key="1">
    <citation type="submission" date="2017-07" db="EMBL/GenBank/DDBJ databases">
        <title>Complete genome sequence of Actinoalloteichus hoggarensis DSM 45943, type strain of Actinoalloteichus hoggarensis.</title>
        <authorList>
            <person name="Ruckert C."/>
            <person name="Nouioui I."/>
            <person name="Willmese J."/>
            <person name="van Wezel G."/>
            <person name="Klenk H.-P."/>
            <person name="Kalinowski J."/>
            <person name="Zotchev S.B."/>
        </authorList>
    </citation>
    <scope>NUCLEOTIDE SEQUENCE [LARGE SCALE GENOMIC DNA]</scope>
    <source>
        <strain evidence="1 2">DSM 45943</strain>
    </source>
</reference>
<gene>
    <name evidence="1" type="ORF">AHOG_25440</name>
</gene>
<dbReference type="EMBL" id="CP022521">
    <property type="protein sequence ID" value="ASO22693.1"/>
    <property type="molecule type" value="Genomic_DNA"/>
</dbReference>
<proteinExistence type="predicted"/>
<name>A0A221WAM3_9PSEU</name>
<accession>A0A221WAM3</accession>
<dbReference type="Gene3D" id="2.30.30.440">
    <property type="entry name" value="Domain of unknown function DUF1918"/>
    <property type="match status" value="1"/>
</dbReference>
<dbReference type="OrthoDB" id="4828144at2"/>
<dbReference type="InterPro" id="IPR015035">
    <property type="entry name" value="DUF1918"/>
</dbReference>
<dbReference type="KEGG" id="ahg:AHOG_25440"/>
<protein>
    <submittedName>
        <fullName evidence="1">Uncharacterized protein</fullName>
    </submittedName>
</protein>
<evidence type="ECO:0000313" key="2">
    <source>
        <dbReference type="Proteomes" id="UP000204221"/>
    </source>
</evidence>
<dbReference type="Proteomes" id="UP000204221">
    <property type="component" value="Chromosome"/>
</dbReference>
<dbReference type="RefSeq" id="WP_093943596.1">
    <property type="nucleotide sequence ID" value="NZ_CP022521.1"/>
</dbReference>
<evidence type="ECO:0000313" key="1">
    <source>
        <dbReference type="EMBL" id="ASO22693.1"/>
    </source>
</evidence>
<dbReference type="SUPFAM" id="SSF50118">
    <property type="entry name" value="Cell growth inhibitor/plasmid maintenance toxic component"/>
    <property type="match status" value="1"/>
</dbReference>
<organism evidence="1 2">
    <name type="scientific">Actinoalloteichus hoggarensis</name>
    <dbReference type="NCBI Taxonomy" id="1470176"/>
    <lineage>
        <taxon>Bacteria</taxon>
        <taxon>Bacillati</taxon>
        <taxon>Actinomycetota</taxon>
        <taxon>Actinomycetes</taxon>
        <taxon>Pseudonocardiales</taxon>
        <taxon>Pseudonocardiaceae</taxon>
        <taxon>Actinoalloteichus</taxon>
    </lineage>
</organism>
<dbReference type="Pfam" id="PF08940">
    <property type="entry name" value="DUF1918"/>
    <property type="match status" value="1"/>
</dbReference>
<keyword evidence="2" id="KW-1185">Reference proteome</keyword>
<sequence>MHAAVGDQIHLHGRVVGQPDRFAEIREVRGSNGEPPYLVVYPDGTEALVYPGPDCEIEQRGSTPA</sequence>